<dbReference type="Pfam" id="PF14226">
    <property type="entry name" value="DIOX_N"/>
    <property type="match status" value="1"/>
</dbReference>
<dbReference type="InterPro" id="IPR027443">
    <property type="entry name" value="IPNS-like_sf"/>
</dbReference>
<comment type="caution">
    <text evidence="7">The sequence shown here is derived from an EMBL/GenBank/DDBJ whole genome shotgun (WGS) entry which is preliminary data.</text>
</comment>
<organism evidence="7 8">
    <name type="scientific">Vitis rotundifolia</name>
    <name type="common">Muscadine grape</name>
    <dbReference type="NCBI Taxonomy" id="103349"/>
    <lineage>
        <taxon>Eukaryota</taxon>
        <taxon>Viridiplantae</taxon>
        <taxon>Streptophyta</taxon>
        <taxon>Embryophyta</taxon>
        <taxon>Tracheophyta</taxon>
        <taxon>Spermatophyta</taxon>
        <taxon>Magnoliopsida</taxon>
        <taxon>eudicotyledons</taxon>
        <taxon>Gunneridae</taxon>
        <taxon>Pentapetalae</taxon>
        <taxon>rosids</taxon>
        <taxon>Vitales</taxon>
        <taxon>Vitaceae</taxon>
        <taxon>Viteae</taxon>
        <taxon>Vitis</taxon>
    </lineage>
</organism>
<evidence type="ECO:0000256" key="5">
    <source>
        <dbReference type="SAM" id="MobiDB-lite"/>
    </source>
</evidence>
<evidence type="ECO:0000313" key="8">
    <source>
        <dbReference type="Proteomes" id="UP001168098"/>
    </source>
</evidence>
<keyword evidence="8" id="KW-1185">Reference proteome</keyword>
<dbReference type="InterPro" id="IPR026992">
    <property type="entry name" value="DIOX_N"/>
</dbReference>
<dbReference type="EMBL" id="JARBHA010000003">
    <property type="protein sequence ID" value="KAJ9705760.1"/>
    <property type="molecule type" value="Genomic_DNA"/>
</dbReference>
<comment type="similarity">
    <text evidence="1 4">Belongs to the iron/ascorbate-dependent oxidoreductase family.</text>
</comment>
<dbReference type="AlphaFoldDB" id="A0AA39E3Z4"/>
<dbReference type="Pfam" id="PF03171">
    <property type="entry name" value="2OG-FeII_Oxy"/>
    <property type="match status" value="1"/>
</dbReference>
<evidence type="ECO:0000256" key="2">
    <source>
        <dbReference type="ARBA" id="ARBA00022723"/>
    </source>
</evidence>
<evidence type="ECO:0000256" key="3">
    <source>
        <dbReference type="ARBA" id="ARBA00023004"/>
    </source>
</evidence>
<accession>A0AA39E3Z4</accession>
<evidence type="ECO:0000259" key="6">
    <source>
        <dbReference type="PROSITE" id="PS51471"/>
    </source>
</evidence>
<dbReference type="FunFam" id="2.60.120.330:FF:000134">
    <property type="entry name" value="Uncharacterized protein"/>
    <property type="match status" value="1"/>
</dbReference>
<dbReference type="SUPFAM" id="SSF51197">
    <property type="entry name" value="Clavaminate synthase-like"/>
    <property type="match status" value="1"/>
</dbReference>
<proteinExistence type="inferred from homology"/>
<dbReference type="PROSITE" id="PS51471">
    <property type="entry name" value="FE2OG_OXY"/>
    <property type="match status" value="1"/>
</dbReference>
<dbReference type="GO" id="GO:0016491">
    <property type="term" value="F:oxidoreductase activity"/>
    <property type="evidence" value="ECO:0007669"/>
    <property type="project" value="UniProtKB-KW"/>
</dbReference>
<evidence type="ECO:0000313" key="7">
    <source>
        <dbReference type="EMBL" id="KAJ9705760.1"/>
    </source>
</evidence>
<dbReference type="GO" id="GO:0046872">
    <property type="term" value="F:metal ion binding"/>
    <property type="evidence" value="ECO:0007669"/>
    <property type="project" value="UniProtKB-KW"/>
</dbReference>
<dbReference type="PANTHER" id="PTHR47991">
    <property type="entry name" value="OXOGLUTARATE/IRON-DEPENDENT DIOXYGENASE"/>
    <property type="match status" value="1"/>
</dbReference>
<name>A0AA39E3Z4_VITRO</name>
<gene>
    <name evidence="7" type="ORF">PVL29_003724</name>
</gene>
<feature type="region of interest" description="Disordered" evidence="5">
    <location>
        <begin position="1"/>
        <end position="24"/>
    </location>
</feature>
<protein>
    <recommendedName>
        <fullName evidence="6">Fe2OG dioxygenase domain-containing protein</fullName>
    </recommendedName>
</protein>
<reference evidence="7 8" key="1">
    <citation type="journal article" date="2023" name="BMC Biotechnol.">
        <title>Vitis rotundifolia cv Carlos genome sequencing.</title>
        <authorList>
            <person name="Huff M."/>
            <person name="Hulse-Kemp A."/>
            <person name="Scheffler B."/>
            <person name="Youngblood R."/>
            <person name="Simpson S."/>
            <person name="Babiker E."/>
            <person name="Staton M."/>
        </authorList>
    </citation>
    <scope>NUCLEOTIDE SEQUENCE [LARGE SCALE GENOMIC DNA]</scope>
    <source>
        <tissue evidence="7">Leaf</tissue>
    </source>
</reference>
<feature type="domain" description="Fe2OG dioxygenase" evidence="6">
    <location>
        <begin position="203"/>
        <end position="303"/>
    </location>
</feature>
<sequence>MATGTPELQPPKFPSVKSLSESSALTSIPSSYTFTTDPSQHTALYPKDSIPVIDFSLLTSGNPDQRSKAIQDLHRACEEWGFFMVINHGVAESLMKGMIEACRGFFDLTEEEKGEFEGKPVLAPIRCGTSSNTSLDKILFWRDFLKVLLHPQFHSLNKPPGFSEVSLEYSQRIKKVVEELLKGISKSLGLEEWYINKAMNMSSGLQVLVANLYPPCPQPEHAMGLPPHSDYGLLTVLTQNEVGGLQVQHQGKWFNVNLIPNSLLINIGDHLEVLSNGKYKSVLHRVVVNRKATRLSVLITNGPSLDTVVAPAPELIDESHPPAYFGMKFQETFTLSPTNKHHGKSILDQVRI</sequence>
<dbReference type="InterPro" id="IPR050295">
    <property type="entry name" value="Plant_2OG-oxidoreductases"/>
</dbReference>
<dbReference type="Gene3D" id="2.60.120.330">
    <property type="entry name" value="B-lactam Antibiotic, Isopenicillin N Synthase, Chain"/>
    <property type="match status" value="1"/>
</dbReference>
<dbReference type="InterPro" id="IPR044861">
    <property type="entry name" value="IPNS-like_FE2OG_OXY"/>
</dbReference>
<keyword evidence="3 4" id="KW-0408">Iron</keyword>
<evidence type="ECO:0000256" key="4">
    <source>
        <dbReference type="RuleBase" id="RU003682"/>
    </source>
</evidence>
<dbReference type="Proteomes" id="UP001168098">
    <property type="component" value="Unassembled WGS sequence"/>
</dbReference>
<keyword evidence="4" id="KW-0560">Oxidoreductase</keyword>
<keyword evidence="2 4" id="KW-0479">Metal-binding</keyword>
<evidence type="ECO:0000256" key="1">
    <source>
        <dbReference type="ARBA" id="ARBA00008056"/>
    </source>
</evidence>
<dbReference type="InterPro" id="IPR005123">
    <property type="entry name" value="Oxoglu/Fe-dep_dioxygenase_dom"/>
</dbReference>